<gene>
    <name evidence="1" type="ORF">Q31a_59410</name>
</gene>
<evidence type="ECO:0000313" key="1">
    <source>
        <dbReference type="EMBL" id="QDV27552.1"/>
    </source>
</evidence>
<organism evidence="1 2">
    <name type="scientific">Aureliella helgolandensis</name>
    <dbReference type="NCBI Taxonomy" id="2527968"/>
    <lineage>
        <taxon>Bacteria</taxon>
        <taxon>Pseudomonadati</taxon>
        <taxon>Planctomycetota</taxon>
        <taxon>Planctomycetia</taxon>
        <taxon>Pirellulales</taxon>
        <taxon>Pirellulaceae</taxon>
        <taxon>Aureliella</taxon>
    </lineage>
</organism>
<dbReference type="EMBL" id="CP036298">
    <property type="protein sequence ID" value="QDV27552.1"/>
    <property type="molecule type" value="Genomic_DNA"/>
</dbReference>
<reference evidence="1 2" key="1">
    <citation type="submission" date="2019-02" db="EMBL/GenBank/DDBJ databases">
        <title>Deep-cultivation of Planctomycetes and their phenomic and genomic characterization uncovers novel biology.</title>
        <authorList>
            <person name="Wiegand S."/>
            <person name="Jogler M."/>
            <person name="Boedeker C."/>
            <person name="Pinto D."/>
            <person name="Vollmers J."/>
            <person name="Rivas-Marin E."/>
            <person name="Kohn T."/>
            <person name="Peeters S.H."/>
            <person name="Heuer A."/>
            <person name="Rast P."/>
            <person name="Oberbeckmann S."/>
            <person name="Bunk B."/>
            <person name="Jeske O."/>
            <person name="Meyerdierks A."/>
            <person name="Storesund J.E."/>
            <person name="Kallscheuer N."/>
            <person name="Luecker S."/>
            <person name="Lage O.M."/>
            <person name="Pohl T."/>
            <person name="Merkel B.J."/>
            <person name="Hornburger P."/>
            <person name="Mueller R.-W."/>
            <person name="Bruemmer F."/>
            <person name="Labrenz M."/>
            <person name="Spormann A.M."/>
            <person name="Op den Camp H."/>
            <person name="Overmann J."/>
            <person name="Amann R."/>
            <person name="Jetten M.S.M."/>
            <person name="Mascher T."/>
            <person name="Medema M.H."/>
            <person name="Devos D.P."/>
            <person name="Kaster A.-K."/>
            <person name="Ovreas L."/>
            <person name="Rohde M."/>
            <person name="Galperin M.Y."/>
            <person name="Jogler C."/>
        </authorList>
    </citation>
    <scope>NUCLEOTIDE SEQUENCE [LARGE SCALE GENOMIC DNA]</scope>
    <source>
        <strain evidence="1 2">Q31a</strain>
    </source>
</reference>
<keyword evidence="2" id="KW-1185">Reference proteome</keyword>
<dbReference type="Proteomes" id="UP000318017">
    <property type="component" value="Chromosome"/>
</dbReference>
<protein>
    <submittedName>
        <fullName evidence="1">Uncharacterized protein</fullName>
    </submittedName>
</protein>
<sequence length="35" mass="3658">MLVALNRPVAATISALLSRLAPIHNFAKAPVLCGE</sequence>
<evidence type="ECO:0000313" key="2">
    <source>
        <dbReference type="Proteomes" id="UP000318017"/>
    </source>
</evidence>
<name>A0A518GG26_9BACT</name>
<dbReference type="KEGG" id="ahel:Q31a_59410"/>
<dbReference type="AlphaFoldDB" id="A0A518GG26"/>
<accession>A0A518GG26</accession>
<proteinExistence type="predicted"/>